<accession>M4Z7F5</accession>
<protein>
    <submittedName>
        <fullName evidence="1">Uncharacterized protein</fullName>
    </submittedName>
</protein>
<dbReference type="RefSeq" id="WP_015666610.1">
    <property type="nucleotide sequence ID" value="NC_020453.1"/>
</dbReference>
<sequence length="532" mass="59046">MSKLISGQTLRDRLLERVKSPPAIPSEAWVQVLAAPGNRELLGLIAQRHPQSISELSELAGRAQPNVSRSLTALIQAGLVEVKSQGRASVPSLTALGGEKARDFGLIELVREPEMTPSDDGVTLDAPRLSISFEGKETDSNAIPGDLVLTIPPRANHDLVVAKQGGDLNTIVLRILDQWWRILYRRDAPYKVGEFSALEAPSTRQVLFAVRSMGNRIEQIVRWGGEGPSAQEQPPQTVSLSTFEQNLLNDVVRPTAKELRSRSRFDRPIQSKLARLEDTLSYEEDSAFARTAGSLGESPYGLTDTWAQKIRDLITEIPDEESRLDFCSAVLRDGIEDAEVWTHAAIAKQGDRNVMPELRTFSDVLRETPLESNARPYQRGTNMAKKLRRHLNWTLETRVEDVAKLAAIFGARQFEPSPVAPGALRAFQTQTNSAPTIVVQTENAANTKFILARAIGDFLVFRSKTSCVANLYTDRQAVGRAFAAEFIAPAESVVRMIEEDDRSVERIADHYGAPPEVIRRQYGNNYRRFVEA</sequence>
<name>M4Z7F5_9BRAD</name>
<dbReference type="InterPro" id="IPR036388">
    <property type="entry name" value="WH-like_DNA-bd_sf"/>
</dbReference>
<dbReference type="SUPFAM" id="SSF46785">
    <property type="entry name" value="Winged helix' DNA-binding domain"/>
    <property type="match status" value="1"/>
</dbReference>
<dbReference type="PATRIC" id="fig|1245469.3.peg.3576"/>
<keyword evidence="2" id="KW-1185">Reference proteome</keyword>
<dbReference type="InterPro" id="IPR011991">
    <property type="entry name" value="ArsR-like_HTH"/>
</dbReference>
<dbReference type="KEGG" id="aol:S58_35050"/>
<dbReference type="STRING" id="1245469.S58_35050"/>
<dbReference type="eggNOG" id="COG4190">
    <property type="taxonomic scope" value="Bacteria"/>
</dbReference>
<gene>
    <name evidence="1" type="ORF">S58_35050</name>
</gene>
<dbReference type="AlphaFoldDB" id="M4Z7F5"/>
<dbReference type="CDD" id="cd00090">
    <property type="entry name" value="HTH_ARSR"/>
    <property type="match status" value="1"/>
</dbReference>
<organism evidence="1 2">
    <name type="scientific">Bradyrhizobium oligotrophicum S58</name>
    <dbReference type="NCBI Taxonomy" id="1245469"/>
    <lineage>
        <taxon>Bacteria</taxon>
        <taxon>Pseudomonadati</taxon>
        <taxon>Pseudomonadota</taxon>
        <taxon>Alphaproteobacteria</taxon>
        <taxon>Hyphomicrobiales</taxon>
        <taxon>Nitrobacteraceae</taxon>
        <taxon>Bradyrhizobium</taxon>
    </lineage>
</organism>
<dbReference type="HOGENOM" id="CLU_523467_0_0_5"/>
<dbReference type="Gene3D" id="1.10.10.10">
    <property type="entry name" value="Winged helix-like DNA-binding domain superfamily/Winged helix DNA-binding domain"/>
    <property type="match status" value="1"/>
</dbReference>
<dbReference type="OrthoDB" id="8449527at2"/>
<evidence type="ECO:0000313" key="2">
    <source>
        <dbReference type="Proteomes" id="UP000011841"/>
    </source>
</evidence>
<dbReference type="GO" id="GO:0006355">
    <property type="term" value="P:regulation of DNA-templated transcription"/>
    <property type="evidence" value="ECO:0007669"/>
    <property type="project" value="UniProtKB-ARBA"/>
</dbReference>
<dbReference type="EMBL" id="AP012603">
    <property type="protein sequence ID" value="BAM89498.1"/>
    <property type="molecule type" value="Genomic_DNA"/>
</dbReference>
<proteinExistence type="predicted"/>
<dbReference type="InterPro" id="IPR036390">
    <property type="entry name" value="WH_DNA-bd_sf"/>
</dbReference>
<evidence type="ECO:0000313" key="1">
    <source>
        <dbReference type="EMBL" id="BAM89498.1"/>
    </source>
</evidence>
<dbReference type="Pfam" id="PF25212">
    <property type="entry name" value="HVO_A0114"/>
    <property type="match status" value="1"/>
</dbReference>
<dbReference type="GeneID" id="301820946"/>
<dbReference type="Proteomes" id="UP000011841">
    <property type="component" value="Chromosome"/>
</dbReference>
<reference evidence="1 2" key="1">
    <citation type="journal article" date="2013" name="Appl. Environ. Microbiol.">
        <title>Genome analysis suggests that the soil oligotrophic bacterium Agromonas oligotrophica (Bradyrhizobium oligotrophicum) is a nitrogen-fixing symbiont of Aeschynomene indica.</title>
        <authorList>
            <person name="Okubo T."/>
            <person name="Fukushima S."/>
            <person name="Itakura M."/>
            <person name="Oshima K."/>
            <person name="Longtonglang A."/>
            <person name="Teaumroong N."/>
            <person name="Mitsui H."/>
            <person name="Hattori M."/>
            <person name="Hattori R."/>
            <person name="Hattori T."/>
            <person name="Minamisawa K."/>
        </authorList>
    </citation>
    <scope>NUCLEOTIDE SEQUENCE [LARGE SCALE GENOMIC DNA]</scope>
    <source>
        <strain evidence="1 2">S58</strain>
    </source>
</reference>